<feature type="compositionally biased region" description="Basic and acidic residues" evidence="1">
    <location>
        <begin position="2312"/>
        <end position="2406"/>
    </location>
</feature>
<feature type="region of interest" description="Disordered" evidence="1">
    <location>
        <begin position="446"/>
        <end position="472"/>
    </location>
</feature>
<feature type="region of interest" description="Disordered" evidence="1">
    <location>
        <begin position="1944"/>
        <end position="2133"/>
    </location>
</feature>
<dbReference type="OrthoDB" id="5365701at2759"/>
<feature type="compositionally biased region" description="Basic and acidic residues" evidence="1">
    <location>
        <begin position="1655"/>
        <end position="1669"/>
    </location>
</feature>
<evidence type="ECO:0000256" key="1">
    <source>
        <dbReference type="SAM" id="MobiDB-lite"/>
    </source>
</evidence>
<feature type="compositionally biased region" description="Basic residues" evidence="1">
    <location>
        <begin position="685"/>
        <end position="696"/>
    </location>
</feature>
<feature type="compositionally biased region" description="Acidic residues" evidence="1">
    <location>
        <begin position="959"/>
        <end position="972"/>
    </location>
</feature>
<feature type="compositionally biased region" description="Polar residues" evidence="1">
    <location>
        <begin position="2247"/>
        <end position="2256"/>
    </location>
</feature>
<reference evidence="2" key="1">
    <citation type="journal article" date="2021" name="Nat. Commun.">
        <title>Genetic determinants of endophytism in the Arabidopsis root mycobiome.</title>
        <authorList>
            <person name="Mesny F."/>
            <person name="Miyauchi S."/>
            <person name="Thiergart T."/>
            <person name="Pickel B."/>
            <person name="Atanasova L."/>
            <person name="Karlsson M."/>
            <person name="Huettel B."/>
            <person name="Barry K.W."/>
            <person name="Haridas S."/>
            <person name="Chen C."/>
            <person name="Bauer D."/>
            <person name="Andreopoulos W."/>
            <person name="Pangilinan J."/>
            <person name="LaButti K."/>
            <person name="Riley R."/>
            <person name="Lipzen A."/>
            <person name="Clum A."/>
            <person name="Drula E."/>
            <person name="Henrissat B."/>
            <person name="Kohler A."/>
            <person name="Grigoriev I.V."/>
            <person name="Martin F.M."/>
            <person name="Hacquard S."/>
        </authorList>
    </citation>
    <scope>NUCLEOTIDE SEQUENCE</scope>
    <source>
        <strain evidence="2">MPI-CAGE-CH-0243</strain>
    </source>
</reference>
<gene>
    <name evidence="2" type="ORF">B0J11DRAFT_535777</name>
</gene>
<feature type="region of interest" description="Disordered" evidence="1">
    <location>
        <begin position="1140"/>
        <end position="1172"/>
    </location>
</feature>
<feature type="compositionally biased region" description="Basic and acidic residues" evidence="1">
    <location>
        <begin position="2535"/>
        <end position="2547"/>
    </location>
</feature>
<feature type="compositionally biased region" description="Basic residues" evidence="1">
    <location>
        <begin position="2214"/>
        <end position="2224"/>
    </location>
</feature>
<feature type="compositionally biased region" description="Basic and acidic residues" evidence="1">
    <location>
        <begin position="2500"/>
        <end position="2513"/>
    </location>
</feature>
<feature type="compositionally biased region" description="Low complexity" evidence="1">
    <location>
        <begin position="43"/>
        <end position="83"/>
    </location>
</feature>
<feature type="compositionally biased region" description="Polar residues" evidence="1">
    <location>
        <begin position="994"/>
        <end position="1005"/>
    </location>
</feature>
<feature type="region of interest" description="Disordered" evidence="1">
    <location>
        <begin position="674"/>
        <end position="752"/>
    </location>
</feature>
<feature type="compositionally biased region" description="Basic and acidic residues" evidence="1">
    <location>
        <begin position="2590"/>
        <end position="2609"/>
    </location>
</feature>
<feature type="compositionally biased region" description="Low complexity" evidence="1">
    <location>
        <begin position="1839"/>
        <end position="1859"/>
    </location>
</feature>
<feature type="region of interest" description="Disordered" evidence="1">
    <location>
        <begin position="919"/>
        <end position="978"/>
    </location>
</feature>
<feature type="compositionally biased region" description="Low complexity" evidence="1">
    <location>
        <begin position="1810"/>
        <end position="1824"/>
    </location>
</feature>
<feature type="region of interest" description="Disordered" evidence="1">
    <location>
        <begin position="1791"/>
        <end position="1914"/>
    </location>
</feature>
<feature type="compositionally biased region" description="Basic residues" evidence="1">
    <location>
        <begin position="2014"/>
        <end position="2025"/>
    </location>
</feature>
<feature type="compositionally biased region" description="Basic and acidic residues" evidence="1">
    <location>
        <begin position="2414"/>
        <end position="2430"/>
    </location>
</feature>
<feature type="compositionally biased region" description="Basic and acidic residues" evidence="1">
    <location>
        <begin position="141"/>
        <end position="161"/>
    </location>
</feature>
<dbReference type="Proteomes" id="UP000700596">
    <property type="component" value="Unassembled WGS sequence"/>
</dbReference>
<evidence type="ECO:0008006" key="4">
    <source>
        <dbReference type="Google" id="ProtNLM"/>
    </source>
</evidence>
<feature type="compositionally biased region" description="Low complexity" evidence="1">
    <location>
        <begin position="237"/>
        <end position="265"/>
    </location>
</feature>
<feature type="region of interest" description="Disordered" evidence="1">
    <location>
        <begin position="2149"/>
        <end position="2693"/>
    </location>
</feature>
<feature type="compositionally biased region" description="Basic and acidic residues" evidence="1">
    <location>
        <begin position="1336"/>
        <end position="1412"/>
    </location>
</feature>
<feature type="compositionally biased region" description="Basic and acidic residues" evidence="1">
    <location>
        <begin position="2453"/>
        <end position="2466"/>
    </location>
</feature>
<feature type="compositionally biased region" description="Basic and acidic residues" evidence="1">
    <location>
        <begin position="1794"/>
        <end position="1808"/>
    </location>
</feature>
<feature type="compositionally biased region" description="Basic residues" evidence="1">
    <location>
        <begin position="941"/>
        <end position="952"/>
    </location>
</feature>
<feature type="compositionally biased region" description="Basic and acidic residues" evidence="1">
    <location>
        <begin position="2678"/>
        <end position="2693"/>
    </location>
</feature>
<feature type="compositionally biased region" description="Basic and acidic residues" evidence="1">
    <location>
        <begin position="13"/>
        <end position="39"/>
    </location>
</feature>
<feature type="compositionally biased region" description="Polar residues" evidence="1">
    <location>
        <begin position="2263"/>
        <end position="2284"/>
    </location>
</feature>
<feature type="compositionally biased region" description="Low complexity" evidence="1">
    <location>
        <begin position="1460"/>
        <end position="1469"/>
    </location>
</feature>
<evidence type="ECO:0000313" key="2">
    <source>
        <dbReference type="EMBL" id="KAH7118979.1"/>
    </source>
</evidence>
<feature type="region of interest" description="Disordered" evidence="1">
    <location>
        <begin position="1559"/>
        <end position="1595"/>
    </location>
</feature>
<feature type="compositionally biased region" description="Low complexity" evidence="1">
    <location>
        <begin position="1162"/>
        <end position="1172"/>
    </location>
</feature>
<feature type="compositionally biased region" description="Basic and acidic residues" evidence="1">
    <location>
        <begin position="1240"/>
        <end position="1322"/>
    </location>
</feature>
<feature type="compositionally biased region" description="Basic and acidic residues" evidence="1">
    <location>
        <begin position="1426"/>
        <end position="1442"/>
    </location>
</feature>
<feature type="region of interest" description="Disordered" evidence="1">
    <location>
        <begin position="493"/>
        <end position="551"/>
    </location>
</feature>
<feature type="compositionally biased region" description="Polar residues" evidence="1">
    <location>
        <begin position="397"/>
        <end position="415"/>
    </location>
</feature>
<feature type="compositionally biased region" description="Polar residues" evidence="1">
    <location>
        <begin position="2162"/>
        <end position="2186"/>
    </location>
</feature>
<feature type="compositionally biased region" description="Basic and acidic residues" evidence="1">
    <location>
        <begin position="705"/>
        <end position="717"/>
    </location>
</feature>
<feature type="compositionally biased region" description="Low complexity" evidence="1">
    <location>
        <begin position="2118"/>
        <end position="2131"/>
    </location>
</feature>
<feature type="compositionally biased region" description="Basic and acidic residues" evidence="1">
    <location>
        <begin position="1488"/>
        <end position="1507"/>
    </location>
</feature>
<comment type="caution">
    <text evidence="2">The sequence shown here is derived from an EMBL/GenBank/DDBJ whole genome shotgun (WGS) entry which is preliminary data.</text>
</comment>
<proteinExistence type="predicted"/>
<feature type="region of interest" description="Disordered" evidence="1">
    <location>
        <begin position="1"/>
        <end position="187"/>
    </location>
</feature>
<feature type="compositionally biased region" description="Low complexity" evidence="1">
    <location>
        <begin position="866"/>
        <end position="883"/>
    </location>
</feature>
<feature type="compositionally biased region" description="Low complexity" evidence="1">
    <location>
        <begin position="2548"/>
        <end position="2557"/>
    </location>
</feature>
<keyword evidence="3" id="KW-1185">Reference proteome</keyword>
<feature type="compositionally biased region" description="Basic and acidic residues" evidence="1">
    <location>
        <begin position="2290"/>
        <end position="2302"/>
    </location>
</feature>
<feature type="compositionally biased region" description="Basic and acidic residues" evidence="1">
    <location>
        <begin position="1690"/>
        <end position="1720"/>
    </location>
</feature>
<feature type="compositionally biased region" description="Basic residues" evidence="1">
    <location>
        <begin position="806"/>
        <end position="817"/>
    </location>
</feature>
<feature type="compositionally biased region" description="Basic and acidic residues" evidence="1">
    <location>
        <begin position="2150"/>
        <end position="2161"/>
    </location>
</feature>
<feature type="region of interest" description="Disordered" evidence="1">
    <location>
        <begin position="1460"/>
        <end position="1509"/>
    </location>
</feature>
<feature type="region of interest" description="Disordered" evidence="1">
    <location>
        <begin position="592"/>
        <end position="645"/>
    </location>
</feature>
<feature type="compositionally biased region" description="Basic and acidic residues" evidence="1">
    <location>
        <begin position="97"/>
        <end position="129"/>
    </location>
</feature>
<feature type="compositionally biased region" description="Basic and acidic residues" evidence="1">
    <location>
        <begin position="1211"/>
        <end position="1229"/>
    </location>
</feature>
<dbReference type="EMBL" id="JAGMWT010000012">
    <property type="protein sequence ID" value="KAH7118979.1"/>
    <property type="molecule type" value="Genomic_DNA"/>
</dbReference>
<feature type="compositionally biased region" description="Basic and acidic residues" evidence="1">
    <location>
        <begin position="928"/>
        <end position="940"/>
    </location>
</feature>
<name>A0A9P9DHE6_9PLEO</name>
<feature type="region of interest" description="Disordered" evidence="1">
    <location>
        <begin position="994"/>
        <end position="1020"/>
    </location>
</feature>
<feature type="compositionally biased region" description="Basic residues" evidence="1">
    <location>
        <begin position="1899"/>
        <end position="1908"/>
    </location>
</feature>
<feature type="region of interest" description="Disordered" evidence="1">
    <location>
        <begin position="1336"/>
        <end position="1445"/>
    </location>
</feature>
<feature type="region of interest" description="Disordered" evidence="1">
    <location>
        <begin position="768"/>
        <end position="883"/>
    </location>
</feature>
<feature type="compositionally biased region" description="Acidic residues" evidence="1">
    <location>
        <begin position="1880"/>
        <end position="1894"/>
    </location>
</feature>
<feature type="compositionally biased region" description="Polar residues" evidence="1">
    <location>
        <begin position="1416"/>
        <end position="1425"/>
    </location>
</feature>
<feature type="compositionally biased region" description="Polar residues" evidence="1">
    <location>
        <begin position="526"/>
        <end position="545"/>
    </location>
</feature>
<feature type="region of interest" description="Disordered" evidence="1">
    <location>
        <begin position="397"/>
        <end position="423"/>
    </location>
</feature>
<feature type="compositionally biased region" description="Polar residues" evidence="1">
    <location>
        <begin position="1672"/>
        <end position="1681"/>
    </location>
</feature>
<sequence>MWSRFTGKSDSSSSKDNKDSKDSKDDRRRDSSTRAKRAESIVSSSSSRRPTRSGSEPRPTSSRNSYPPAAPAAPASVVSSYTTARDDGASEYSAYDAMDRPQRSRGANDDLYDDPRDDRYARRRDDRTPTYETRPLSSASSRRERSRSRDRDDRKRGTEKREKRKSRSDRSSTISQTNGYRGDIVESPKLANRSLSGQINSPGFNQFPGQMVSPMGTPMMSGALPDPTLSHPPPHSAPQSAPHPGIAHSASFGAAADFYGDAGDSVQHQPGVRPDRPSVIMPLDTPHLNAASAQFNPVEDTGAGSAADFYGDSNVTPSTAKPPRPIMPGSFTDEGPTPTKPPRPSSSQPVGYESPSKPGKPSKITSAATLAGGAALGYAAAHHSSSYESNAYNQSNTYHQSTTHQESNAHHSNGNPDGAHGTSAAFYQQGVNASSAATNGSYIPTYSEAIEGTPPPKPPRPGKPEKQSSGSSHAGLYAAAGAAGLAAYGLHQHNSHHDSHHTSSHNHSSSMPGAFPGDHKHDHQHNGQYGANPSSGPFVSGTTGMAQRHDHKGTVHRFVDWWKDHEDVQRMEEYTEYIGVCRGCFDPRSSVMDAPRKHHYGRKRSSEFRPSGIEKQSRYGLSEKPSRLSLSGDEKRKSSSNKTGWLAGGLATAGIAAAGKALWSSNRDDFDDTYSIKSGRDARSRVSHRSRSRSHERKQYSSSKTDLRYRSRSRDRMSTMSTGITGSRKDKKFVRRHSGSRSRSSSRDGKSGLIGAAIGAGLAASAVSAATGHSRKKRQNRSRSNSPPKAYVHHRRDSSDRERRYSKSYRSSGHRSSRSSVASGSFVDISQTEKPQGGILGGFFAAPPPKQKRRKSPSHSKKKKGFFNFGNASSSSSDNGLAFGAGYVKNRKKASRKSSDDKLNATLIGLGATAAAIAATQARSKNKRGSEVVAVKEQRNSRHSAGYRKSGRVSRTSVDEDGWESLPEDDTSDSGSMSSGLAFGDYNTRFGKSQESLASNGSGTNKWGWRWGSKKKKKPSTENLYNAGANTSLIGPTVAGAAAGAVFGTALGRQDSSTSSAPTLQNVYPVQSNDPLSFDARRTSFGTVPTPQTVIATRPNGLDLQQPQPIHQVPGAMYTTQPQPQLGYVAPSGPPVFSAVPPPARYSGRYDQEIAPPLPRRSNSSPIQSSSWKRDAAIAGGVAVLGATAINAAKSRDRQSSVSSPTNVRFELTKEQAKKAEREHRRDTEREEDEERRRRREQDRREEDERQRHEQQRRDEEARRLEDDRRAREQQRRDQEARREEEARQFHEQQRREEDEHRLREQQRRDEEARRYEAERLAGIEVARLEDIRRRERAERRDRDAREAAEQERRDHETARIEAQRREDLRHEAEQIERERRDTEIRQDAERRQREQEAFERHFQNDRERQGRELVQQATGSSISSDVRRREEELQEREREIVQPDTWKSTAAAAIIAGTAAAITSNAISSKRDKSSKRRDKSSTAKATEPKTIEPKIIEPSIKHVEPSKIAQDYADDDIFDRDLFKKKNLPKQSTTRDVFQELEDRYKEKDVSQADFFAPEELKDHSAPSPKIDPNEGFPGIHVSYAHDDLDLGPPRAPPYPIDYAFTPSKDGYAPSMTWAVPTLNLIQATPPGSRANSVRGVSVPPSPVIEPVEEPKKPQPTPEESRKSSRVSWGENQFHNYEVPTPDSFREQFVSDRDLKQQEKQSHDEIVVEADSPKSGRNIVSYRPERPVPAPEVPEVPASTQYVLDQETDDWASIPAKKVGKKDKKKAKAAAAAVAATTAAVAATALVKNDKSDKTSLSRDDPFSDSYAASAVSSSNSAYQPPYYGPQTRQEATSTSSSSSAYQPPYYGPPTQQEASVASEITAEPESMHIPGSFDEDPPIEQTVEEEWAAPVKKGKKGKKKSKDTEVEIISPQAQRILEQSPIPMPVPFVPESVIIKDVISEPEPEPTPSKKGKKKNKSKSADAEIVSPEAQRIIEQTPIPMPVPFVPEPTTVKEVISEPEPESKLSKKDKKKKAKAAKRQSVDPWDDSESSPTATPQVERDLRDIEPTFSAYPTPDKVAESTYTAYTPPSKPADPTYPAYSSSTTSGEPPYIAYSPPNPIETRDVVPQPASSQTNDSSSSTTKGILGGLAGGFAGLVFSSMRQDQDRMASEAESARQQLESAKQHSTSEVTASSTSNQRGLDDGEKHVSIPSTAFNDVEELVEAKTPKRKKEKRHSGKWSPSIGSPLRAEVSYEDYVGKSTGSFSSTKDQAPFYGPQTSLESSFAESMPGTYSSVQDSGYYAPDDKAKGEVNVERDSDEFFSAGSDDKKKTKAKSRESDKYDDQETRVITSPERKRDKYDDRENRSVISPERKRDKYEDQENRVIISPERKRDKYDDHDDRSIVSPERKRDRHDDRDNRSVGSSAGKYDKYDTYEDGDNRDNRSVVSPGSKSDRYDDNRSVISSGSRHDDDPDREERREERRRRRREKEKERERSASQNRGYEFDNEGQDVNGRYENDDRIDDWDSRSVISEARSEANGERRRKHKRREGERNGSPESRVRSRSSAASEPGDLYEDDRKSSKHKSRREEDFDDTASIRSSSSRHNDERNSRKEKERKEEKRSSGLFGLFSKSKESLVDTSSKSSKSRPEEEEDEKRRRRKHRDRGSTYGSDDDDARSTVSSSSKREKRRSRTDSREDDYSPDAKVH</sequence>
<feature type="region of interest" description="Disordered" evidence="1">
    <location>
        <begin position="220"/>
        <end position="283"/>
    </location>
</feature>
<organism evidence="2 3">
    <name type="scientific">Dendryphion nanum</name>
    <dbReference type="NCBI Taxonomy" id="256645"/>
    <lineage>
        <taxon>Eukaryota</taxon>
        <taxon>Fungi</taxon>
        <taxon>Dikarya</taxon>
        <taxon>Ascomycota</taxon>
        <taxon>Pezizomycotina</taxon>
        <taxon>Dothideomycetes</taxon>
        <taxon>Pleosporomycetidae</taxon>
        <taxon>Pleosporales</taxon>
        <taxon>Torulaceae</taxon>
        <taxon>Dendryphion</taxon>
    </lineage>
</organism>
<feature type="region of interest" description="Disordered" evidence="1">
    <location>
        <begin position="297"/>
        <end position="366"/>
    </location>
</feature>
<feature type="compositionally biased region" description="Basic residues" evidence="1">
    <location>
        <begin position="729"/>
        <end position="740"/>
    </location>
</feature>
<evidence type="ECO:0000313" key="3">
    <source>
        <dbReference type="Proteomes" id="UP000700596"/>
    </source>
</evidence>
<protein>
    <recommendedName>
        <fullName evidence="4">Involucrin repeat protein</fullName>
    </recommendedName>
</protein>
<feature type="region of interest" description="Disordered" evidence="1">
    <location>
        <begin position="1629"/>
        <end position="1741"/>
    </location>
</feature>
<accession>A0A9P9DHE6</accession>
<feature type="compositionally biased region" description="Basic residues" evidence="1">
    <location>
        <begin position="850"/>
        <end position="865"/>
    </location>
</feature>
<feature type="region of interest" description="Disordered" evidence="1">
    <location>
        <begin position="1193"/>
        <end position="1322"/>
    </location>
</feature>